<dbReference type="SUPFAM" id="SSF69572">
    <property type="entry name" value="Activating enzymes of the ubiquitin-like proteins"/>
    <property type="match status" value="1"/>
</dbReference>
<dbReference type="InterPro" id="IPR000594">
    <property type="entry name" value="ThiF_NAD_FAD-bd"/>
</dbReference>
<keyword evidence="3" id="KW-0548">Nucleotidyltransferase</keyword>
<dbReference type="AlphaFoldDB" id="A0A1Q9E5A0"/>
<evidence type="ECO:0000313" key="3">
    <source>
        <dbReference type="EMBL" id="OLQ02585.1"/>
    </source>
</evidence>
<feature type="region of interest" description="Disordered" evidence="1">
    <location>
        <begin position="193"/>
        <end position="217"/>
    </location>
</feature>
<feature type="domain" description="THIF-type NAD/FAD binding fold" evidence="2">
    <location>
        <begin position="275"/>
        <end position="433"/>
    </location>
</feature>
<feature type="compositionally biased region" description="Low complexity" evidence="1">
    <location>
        <begin position="1"/>
        <end position="21"/>
    </location>
</feature>
<dbReference type="OrthoDB" id="10255449at2759"/>
<dbReference type="GO" id="GO:0042292">
    <property type="term" value="F:URM1 activating enzyme activity"/>
    <property type="evidence" value="ECO:0007669"/>
    <property type="project" value="TreeGrafter"/>
</dbReference>
<dbReference type="Proteomes" id="UP000186817">
    <property type="component" value="Unassembled WGS sequence"/>
</dbReference>
<evidence type="ECO:0000313" key="4">
    <source>
        <dbReference type="Proteomes" id="UP000186817"/>
    </source>
</evidence>
<dbReference type="Pfam" id="PF00899">
    <property type="entry name" value="ThiF"/>
    <property type="match status" value="1"/>
</dbReference>
<dbReference type="Gene3D" id="3.40.50.720">
    <property type="entry name" value="NAD(P)-binding Rossmann-like Domain"/>
    <property type="match status" value="1"/>
</dbReference>
<dbReference type="GO" id="GO:0004792">
    <property type="term" value="F:thiosulfate-cyanide sulfurtransferase activity"/>
    <property type="evidence" value="ECO:0007669"/>
    <property type="project" value="TreeGrafter"/>
</dbReference>
<dbReference type="PANTHER" id="PTHR10953">
    <property type="entry name" value="UBIQUITIN-ACTIVATING ENZYME E1"/>
    <property type="match status" value="1"/>
</dbReference>
<dbReference type="GO" id="GO:0005737">
    <property type="term" value="C:cytoplasm"/>
    <property type="evidence" value="ECO:0007669"/>
    <property type="project" value="TreeGrafter"/>
</dbReference>
<name>A0A1Q9E5A0_SYMMI</name>
<dbReference type="EMBL" id="LSRX01000261">
    <property type="protein sequence ID" value="OLQ02585.1"/>
    <property type="molecule type" value="Genomic_DNA"/>
</dbReference>
<feature type="compositionally biased region" description="Low complexity" evidence="1">
    <location>
        <begin position="86"/>
        <end position="105"/>
    </location>
</feature>
<feature type="region of interest" description="Disordered" evidence="1">
    <location>
        <begin position="1"/>
        <end position="120"/>
    </location>
</feature>
<sequence length="1141" mass="124304">MRRQRTSSASDSKSQAKASTTFEEPVVESDHDDKVSFKEIMEKISEATSRRPSQYTAKVLPGVLPFGAWDTDSGEDEDKLPRRQTSSAASPEEEAASLSKSTRPIAPQPVQPPNPSDLHWATWSKACRPFTPSTEVGTLKPKQLNLWEEERVFSPSRTWPAGPLRCAAREFYDDQRRGLPAWQAVSWKHTGPSFPVPPRLRRPGSANAVGSVRKPAHDNRGRAHFRGYVRKDEAWPEDSPEYKAGNEIENRKRPPPEEVPGDAFDRQRVIPGFDQGLIERQVCLVLGAGGIGQNVAMTLARLGVQRIILVDNDVYAASNLTRQCLGGKADVGKRKVDVAKAGLDTHNLRSEVTAVHCDALSEWPKIVELARESTVVFNAIDVGVMWDYCVNSLCKELRIPLCAGQSFGWKFMTELYTGRPQEVCAFCYDSVASTFGAAKSAVERPNGLLSRLCATVKVNEDVGAGALEAFLATDRQFRCTRGPQLSSLVRQALAKMEQNSLRYGSLAEDFLSFLRAFQEETVFLLQPGRVSSLQEVTFVPRPKHAETRYVGSWVCPCLSCAVTMVSQWAALLTAPVEEFLVKTAIPQTVTFNLDNGMTGDEQLGYEFGALGMPLDKAERRFCQDACNSKCDVCASATMLAAEESLFVGCLPVTLAPVPGIVQDAPRSWLPPEGAESSARNAATKEVLLRKGPLIHLGEDYSEVVVPAMPALDWRAELSEVHRSWAPEIYAMPLLKVSGSGEEAKAPSALQGVASGIRSALVKARGRWFRLKGCGNRDEGFLVEKKGDKGEQTLRGCCFKHTADTELRMTELVCQVLGSARLDCANSSMGCYRYEQKPGWPLPKIPRYCAVFETKSNARLGDHLLGGLLSLLPHMLLDGFEHLEQCLLRGRGEESGELLETADLVCCGMATADVLAQLQQAKRSLPERPPPSSSAVPAVPTAVASLWDAVCASLAQGLRTLSSDEPSVILWLVWRLGWECGATLRALHASGIAWGTYPDSLGIHCNAHSNNFAVKPPGCGHQETFLAALDFDMAFTRENFLPEACESGALGLESFDGILAFEANMGLKTVLSGSDFSNTGVQNAQAPPSHKLLELAIRDTMVTACSEALAGSCDPHPYSAGLKAVAYDVIKLSLCLTTEVEG</sequence>
<dbReference type="PANTHER" id="PTHR10953:SF102">
    <property type="entry name" value="ADENYLYLTRANSFERASE AND SULFURTRANSFERASE MOCS3"/>
    <property type="match status" value="1"/>
</dbReference>
<gene>
    <name evidence="3" type="primary">MOCS3-1</name>
    <name evidence="3" type="ORF">AK812_SmicGene14548</name>
</gene>
<keyword evidence="3" id="KW-0808">Transferase</keyword>
<dbReference type="InterPro" id="IPR035985">
    <property type="entry name" value="Ubiquitin-activating_enz"/>
</dbReference>
<feature type="compositionally biased region" description="Pro residues" evidence="1">
    <location>
        <begin position="106"/>
        <end position="115"/>
    </location>
</feature>
<reference evidence="3 4" key="1">
    <citation type="submission" date="2016-02" db="EMBL/GenBank/DDBJ databases">
        <title>Genome analysis of coral dinoflagellate symbionts highlights evolutionary adaptations to a symbiotic lifestyle.</title>
        <authorList>
            <person name="Aranda M."/>
            <person name="Li Y."/>
            <person name="Liew Y.J."/>
            <person name="Baumgarten S."/>
            <person name="Simakov O."/>
            <person name="Wilson M."/>
            <person name="Piel J."/>
            <person name="Ashoor H."/>
            <person name="Bougouffa S."/>
            <person name="Bajic V.B."/>
            <person name="Ryu T."/>
            <person name="Ravasi T."/>
            <person name="Bayer T."/>
            <person name="Micklem G."/>
            <person name="Kim H."/>
            <person name="Bhak J."/>
            <person name="Lajeunesse T.C."/>
            <person name="Voolstra C.R."/>
        </authorList>
    </citation>
    <scope>NUCLEOTIDE SEQUENCE [LARGE SCALE GENOMIC DNA]</scope>
    <source>
        <strain evidence="3 4">CCMP2467</strain>
    </source>
</reference>
<feature type="region of interest" description="Disordered" evidence="1">
    <location>
        <begin position="236"/>
        <end position="265"/>
    </location>
</feature>
<accession>A0A1Q9E5A0</accession>
<comment type="caution">
    <text evidence="3">The sequence shown here is derived from an EMBL/GenBank/DDBJ whole genome shotgun (WGS) entry which is preliminary data.</text>
</comment>
<evidence type="ECO:0000259" key="2">
    <source>
        <dbReference type="Pfam" id="PF00899"/>
    </source>
</evidence>
<dbReference type="GO" id="GO:0016779">
    <property type="term" value="F:nucleotidyltransferase activity"/>
    <property type="evidence" value="ECO:0007669"/>
    <property type="project" value="UniProtKB-KW"/>
</dbReference>
<organism evidence="3 4">
    <name type="scientific">Symbiodinium microadriaticum</name>
    <name type="common">Dinoflagellate</name>
    <name type="synonym">Zooxanthella microadriatica</name>
    <dbReference type="NCBI Taxonomy" id="2951"/>
    <lineage>
        <taxon>Eukaryota</taxon>
        <taxon>Sar</taxon>
        <taxon>Alveolata</taxon>
        <taxon>Dinophyceae</taxon>
        <taxon>Suessiales</taxon>
        <taxon>Symbiodiniaceae</taxon>
        <taxon>Symbiodinium</taxon>
    </lineage>
</organism>
<dbReference type="InterPro" id="IPR045886">
    <property type="entry name" value="ThiF/MoeB/HesA"/>
</dbReference>
<feature type="compositionally biased region" description="Basic and acidic residues" evidence="1">
    <location>
        <begin position="236"/>
        <end position="256"/>
    </location>
</feature>
<dbReference type="CDD" id="cd01483">
    <property type="entry name" value="E1_enzyme_family"/>
    <property type="match status" value="1"/>
</dbReference>
<evidence type="ECO:0000256" key="1">
    <source>
        <dbReference type="SAM" id="MobiDB-lite"/>
    </source>
</evidence>
<keyword evidence="4" id="KW-1185">Reference proteome</keyword>
<proteinExistence type="predicted"/>
<feature type="compositionally biased region" description="Basic and acidic residues" evidence="1">
    <location>
        <begin position="28"/>
        <end position="49"/>
    </location>
</feature>
<protein>
    <submittedName>
        <fullName evidence="3">Adenylyltransferase and sulfurtransferase MOCS3-1</fullName>
    </submittedName>
</protein>